<organism evidence="1 2">
    <name type="scientific">Aneurinibacillus danicus</name>
    <dbReference type="NCBI Taxonomy" id="267746"/>
    <lineage>
        <taxon>Bacteria</taxon>
        <taxon>Bacillati</taxon>
        <taxon>Bacillota</taxon>
        <taxon>Bacilli</taxon>
        <taxon>Bacillales</taxon>
        <taxon>Paenibacillaceae</taxon>
        <taxon>Aneurinibacillus group</taxon>
        <taxon>Aneurinibacillus</taxon>
    </lineage>
</organism>
<dbReference type="Proteomes" id="UP000321157">
    <property type="component" value="Unassembled WGS sequence"/>
</dbReference>
<dbReference type="EMBL" id="BJXX01000093">
    <property type="protein sequence ID" value="GEN34726.1"/>
    <property type="molecule type" value="Genomic_DNA"/>
</dbReference>
<evidence type="ECO:0000313" key="2">
    <source>
        <dbReference type="Proteomes" id="UP000321157"/>
    </source>
</evidence>
<proteinExistence type="predicted"/>
<accession>A0A511V702</accession>
<name>A0A511V702_9BACL</name>
<evidence type="ECO:0000313" key="1">
    <source>
        <dbReference type="EMBL" id="GEN34726.1"/>
    </source>
</evidence>
<protein>
    <submittedName>
        <fullName evidence="1">Uncharacterized protein</fullName>
    </submittedName>
</protein>
<keyword evidence="2" id="KW-1185">Reference proteome</keyword>
<sequence>MPVFYCNADPLCVRIAACTEEYPHPKIKPRSIVKLKPPLQRLPAQWGSIHGITVLNPTNVHADNDFSSQ</sequence>
<comment type="caution">
    <text evidence="1">The sequence shown here is derived from an EMBL/GenBank/DDBJ whole genome shotgun (WGS) entry which is preliminary data.</text>
</comment>
<dbReference type="AlphaFoldDB" id="A0A511V702"/>
<reference evidence="1 2" key="1">
    <citation type="submission" date="2019-07" db="EMBL/GenBank/DDBJ databases">
        <title>Whole genome shotgun sequence of Aneurinibacillus danicus NBRC 102444.</title>
        <authorList>
            <person name="Hosoyama A."/>
            <person name="Uohara A."/>
            <person name="Ohji S."/>
            <person name="Ichikawa N."/>
        </authorList>
    </citation>
    <scope>NUCLEOTIDE SEQUENCE [LARGE SCALE GENOMIC DNA]</scope>
    <source>
        <strain evidence="1 2">NBRC 102444</strain>
    </source>
</reference>
<gene>
    <name evidence="1" type="ORF">ADA01nite_21860</name>
</gene>